<reference evidence="2 3" key="1">
    <citation type="journal article" date="2019" name="Emerg. Microbes Infect.">
        <title>Comprehensive subspecies identification of 175 nontuberculous mycobacteria species based on 7547 genomic profiles.</title>
        <authorList>
            <person name="Matsumoto Y."/>
            <person name="Kinjo T."/>
            <person name="Motooka D."/>
            <person name="Nabeya D."/>
            <person name="Jung N."/>
            <person name="Uechi K."/>
            <person name="Horii T."/>
            <person name="Iida T."/>
            <person name="Fujita J."/>
            <person name="Nakamura S."/>
        </authorList>
    </citation>
    <scope>NUCLEOTIDE SEQUENCE [LARGE SCALE GENOMIC DNA]</scope>
    <source>
        <strain evidence="2 3">JCM 17899</strain>
    </source>
</reference>
<evidence type="ECO:0000313" key="3">
    <source>
        <dbReference type="Proteomes" id="UP000467193"/>
    </source>
</evidence>
<dbReference type="AlphaFoldDB" id="A0A7I7QW30"/>
<dbReference type="EMBL" id="AP022588">
    <property type="protein sequence ID" value="BBY30558.1"/>
    <property type="molecule type" value="Genomic_DNA"/>
</dbReference>
<gene>
    <name evidence="2" type="ORF">MSEDJ_46540</name>
</gene>
<accession>A0A7I7QW30</accession>
<feature type="region of interest" description="Disordered" evidence="1">
    <location>
        <begin position="1"/>
        <end position="24"/>
    </location>
</feature>
<proteinExistence type="predicted"/>
<keyword evidence="3" id="KW-1185">Reference proteome</keyword>
<dbReference type="RefSeq" id="WP_163800112.1">
    <property type="nucleotide sequence ID" value="NZ_AP022588.1"/>
</dbReference>
<evidence type="ECO:0000256" key="1">
    <source>
        <dbReference type="SAM" id="MobiDB-lite"/>
    </source>
</evidence>
<organism evidence="2 3">
    <name type="scientific">Mycolicibacterium sediminis</name>
    <dbReference type="NCBI Taxonomy" id="1286180"/>
    <lineage>
        <taxon>Bacteria</taxon>
        <taxon>Bacillati</taxon>
        <taxon>Actinomycetota</taxon>
        <taxon>Actinomycetes</taxon>
        <taxon>Mycobacteriales</taxon>
        <taxon>Mycobacteriaceae</taxon>
        <taxon>Mycolicibacterium</taxon>
    </lineage>
</organism>
<sequence>MGVALLGRPGSSPAPPPVPVPAAATTGHQLHDGRTAEVIPMGGPATIALADRIRRELDGAVDAVTAFWGDSWPRHLVITVTGSPDQFVTLSGGQDLGPDIAAVTTANCVVFAPGAAGLSDATLRIVLRHELLHFAARAQTAPDAPRWLTEGVADYVGRPPAPRPGPEGAAAMARVPTDADLETVGATRSAAYDRAWWFARFVADRWGVDALRRLYLAACGPGHVGIDEAVRTVLGSDLGAVLVEWRQWLGG</sequence>
<protein>
    <submittedName>
        <fullName evidence="2">Peptidase</fullName>
    </submittedName>
</protein>
<dbReference type="KEGG" id="msei:MSEDJ_46540"/>
<dbReference type="Proteomes" id="UP000467193">
    <property type="component" value="Chromosome"/>
</dbReference>
<evidence type="ECO:0000313" key="2">
    <source>
        <dbReference type="EMBL" id="BBY30558.1"/>
    </source>
</evidence>
<name>A0A7I7QW30_9MYCO</name>